<dbReference type="Proteomes" id="UP000199062">
    <property type="component" value="Unassembled WGS sequence"/>
</dbReference>
<dbReference type="EMBL" id="FOZK01000002">
    <property type="protein sequence ID" value="SFR96753.1"/>
    <property type="molecule type" value="Genomic_DNA"/>
</dbReference>
<dbReference type="InterPro" id="IPR055684">
    <property type="entry name" value="DUF7260"/>
</dbReference>
<dbReference type="Pfam" id="PF23921">
    <property type="entry name" value="DUF7260"/>
    <property type="match status" value="1"/>
</dbReference>
<accession>A0A1I6KZT8</accession>
<evidence type="ECO:0000256" key="1">
    <source>
        <dbReference type="SAM" id="MobiDB-lite"/>
    </source>
</evidence>
<dbReference type="RefSeq" id="WP_089815872.1">
    <property type="nucleotide sequence ID" value="NZ_FOZK01000002.1"/>
</dbReference>
<proteinExistence type="predicted"/>
<evidence type="ECO:0000313" key="4">
    <source>
        <dbReference type="Proteomes" id="UP000199062"/>
    </source>
</evidence>
<dbReference type="AlphaFoldDB" id="A0A1I6KZT8"/>
<feature type="region of interest" description="Disordered" evidence="1">
    <location>
        <begin position="57"/>
        <end position="78"/>
    </location>
</feature>
<protein>
    <recommendedName>
        <fullName evidence="2">DUF7260 domain-containing protein</fullName>
    </recommendedName>
</protein>
<evidence type="ECO:0000313" key="3">
    <source>
        <dbReference type="EMBL" id="SFR96753.1"/>
    </source>
</evidence>
<organism evidence="3 4">
    <name type="scientific">Halomicrobium zhouii</name>
    <dbReference type="NCBI Taxonomy" id="767519"/>
    <lineage>
        <taxon>Archaea</taxon>
        <taxon>Methanobacteriati</taxon>
        <taxon>Methanobacteriota</taxon>
        <taxon>Stenosarchaea group</taxon>
        <taxon>Halobacteria</taxon>
        <taxon>Halobacteriales</taxon>
        <taxon>Haloarculaceae</taxon>
        <taxon>Halomicrobium</taxon>
    </lineage>
</organism>
<sequence length="247" mass="27760">MAELESHHDPRQHLSILRHHVLGPVLRAETLTERVRNEVASERDAFDAFADRVAATTADSPRPPALMAGSVDTSGTSSATAPLREAYEATVMAVQHYDDVYDESVEENARAEFGPDLASLLSPETSTTFTRSHRELLVAAAEKRARDRDEFCDRLDSELHSLRSRRHDVTTILDNLDTSIVPAWYRDQFEEEVRQVLRTRQSTLGSQSSVSYIDEHSLCAYLYAEESWTYPILTAVARLLDSISVPE</sequence>
<evidence type="ECO:0000259" key="2">
    <source>
        <dbReference type="Pfam" id="PF23921"/>
    </source>
</evidence>
<dbReference type="OrthoDB" id="206489at2157"/>
<keyword evidence="4" id="KW-1185">Reference proteome</keyword>
<name>A0A1I6KZT8_9EURY</name>
<reference evidence="3 4" key="1">
    <citation type="submission" date="2016-10" db="EMBL/GenBank/DDBJ databases">
        <authorList>
            <person name="de Groot N.N."/>
        </authorList>
    </citation>
    <scope>NUCLEOTIDE SEQUENCE [LARGE SCALE GENOMIC DNA]</scope>
    <source>
        <strain evidence="3 4">CGMCC 1.10457</strain>
    </source>
</reference>
<gene>
    <name evidence="3" type="ORF">SAMN05216559_1701</name>
</gene>
<feature type="domain" description="DUF7260" evidence="2">
    <location>
        <begin position="25"/>
        <end position="244"/>
    </location>
</feature>